<evidence type="ECO:0000256" key="1">
    <source>
        <dbReference type="ARBA" id="ARBA00006484"/>
    </source>
</evidence>
<keyword evidence="2" id="KW-0560">Oxidoreductase</keyword>
<organism evidence="3 4">
    <name type="scientific">Arthrobacter koreensis</name>
    <dbReference type="NCBI Taxonomy" id="199136"/>
    <lineage>
        <taxon>Bacteria</taxon>
        <taxon>Bacillati</taxon>
        <taxon>Actinomycetota</taxon>
        <taxon>Actinomycetes</taxon>
        <taxon>Micrococcales</taxon>
        <taxon>Micrococcaceae</taxon>
        <taxon>Arthrobacter</taxon>
    </lineage>
</organism>
<dbReference type="SUPFAM" id="SSF51735">
    <property type="entry name" value="NAD(P)-binding Rossmann-fold domains"/>
    <property type="match status" value="1"/>
</dbReference>
<dbReference type="InterPro" id="IPR002347">
    <property type="entry name" value="SDR_fam"/>
</dbReference>
<dbReference type="RefSeq" id="WP_091602398.1">
    <property type="nucleotide sequence ID" value="NZ_CECE01000004.1"/>
</dbReference>
<dbReference type="PANTHER" id="PTHR43477:SF1">
    <property type="entry name" value="DIHYDROANTICAPSIN 7-DEHYDROGENASE"/>
    <property type="match status" value="1"/>
</dbReference>
<name>A0ABY6FQQ2_9MICC</name>
<sequence>MQPTPSPRTAVVIAGGSGIGAAVVRELSAHGYRVAALSPSGSAKKLAESLGGVGLEGSNRSAGDLQAIVDLALAEFGRVDTVVNGSGHGAAGPVLEITDEQWEDGMNAFLMNVVRMARIITPHFEAAGGGTIVNISTSSPFEPNPRYPVSATFRAALASFTKLYTDEYGPAGIRMNNVLPGFTKEDPSTVPPDWTQRIPLRRAAAAAEVARVVRFLAGEESSYMTGQNIRVDGGSSRSV</sequence>
<comment type="similarity">
    <text evidence="1">Belongs to the short-chain dehydrogenases/reductases (SDR) family.</text>
</comment>
<dbReference type="InterPro" id="IPR036291">
    <property type="entry name" value="NAD(P)-bd_dom_sf"/>
</dbReference>
<protein>
    <submittedName>
        <fullName evidence="3">SDR family oxidoreductase</fullName>
    </submittedName>
</protein>
<gene>
    <name evidence="3" type="ORF">N9A08_13045</name>
</gene>
<evidence type="ECO:0000313" key="3">
    <source>
        <dbReference type="EMBL" id="UYB35543.1"/>
    </source>
</evidence>
<dbReference type="InterPro" id="IPR051122">
    <property type="entry name" value="SDR_DHRS6-like"/>
</dbReference>
<evidence type="ECO:0000313" key="4">
    <source>
        <dbReference type="Proteomes" id="UP001063368"/>
    </source>
</evidence>
<dbReference type="PRINTS" id="PR00081">
    <property type="entry name" value="GDHRDH"/>
</dbReference>
<dbReference type="Pfam" id="PF13561">
    <property type="entry name" value="adh_short_C2"/>
    <property type="match status" value="1"/>
</dbReference>
<evidence type="ECO:0000256" key="2">
    <source>
        <dbReference type="ARBA" id="ARBA00023002"/>
    </source>
</evidence>
<dbReference type="EMBL" id="CP106856">
    <property type="protein sequence ID" value="UYB35543.1"/>
    <property type="molecule type" value="Genomic_DNA"/>
</dbReference>
<keyword evidence="4" id="KW-1185">Reference proteome</keyword>
<reference evidence="3" key="1">
    <citation type="submission" date="2022-09" db="EMBL/GenBank/DDBJ databases">
        <authorList>
            <person name="Li D."/>
            <person name="Cheng J."/>
            <person name="Li Y."/>
        </authorList>
    </citation>
    <scope>NUCLEOTIDE SEQUENCE</scope>
    <source>
        <strain evidence="3">DL</strain>
    </source>
</reference>
<proteinExistence type="inferred from homology"/>
<accession>A0ABY6FQQ2</accession>
<dbReference type="Proteomes" id="UP001063368">
    <property type="component" value="Chromosome"/>
</dbReference>
<dbReference type="PANTHER" id="PTHR43477">
    <property type="entry name" value="DIHYDROANTICAPSIN 7-DEHYDROGENASE"/>
    <property type="match status" value="1"/>
</dbReference>
<dbReference type="Gene3D" id="3.40.50.720">
    <property type="entry name" value="NAD(P)-binding Rossmann-like Domain"/>
    <property type="match status" value="1"/>
</dbReference>